<dbReference type="STRING" id="62062.ENSHHUP00000082620"/>
<dbReference type="GeneTree" id="ENSGT00940000165556"/>
<dbReference type="Gene3D" id="3.30.160.60">
    <property type="entry name" value="Classic Zinc Finger"/>
    <property type="match status" value="1"/>
</dbReference>
<organism evidence="7 8">
    <name type="scientific">Hucho hucho</name>
    <name type="common">huchen</name>
    <dbReference type="NCBI Taxonomy" id="62062"/>
    <lineage>
        <taxon>Eukaryota</taxon>
        <taxon>Metazoa</taxon>
        <taxon>Chordata</taxon>
        <taxon>Craniata</taxon>
        <taxon>Vertebrata</taxon>
        <taxon>Euteleostomi</taxon>
        <taxon>Actinopterygii</taxon>
        <taxon>Neopterygii</taxon>
        <taxon>Teleostei</taxon>
        <taxon>Protacanthopterygii</taxon>
        <taxon>Salmoniformes</taxon>
        <taxon>Salmonidae</taxon>
        <taxon>Salmoninae</taxon>
        <taxon>Hucho</taxon>
    </lineage>
</organism>
<keyword evidence="3" id="KW-0862">Zinc</keyword>
<evidence type="ECO:0000313" key="7">
    <source>
        <dbReference type="Ensembl" id="ENSHHUP00000082620.1"/>
    </source>
</evidence>
<sequence>MRKKTPTRNNRFPPPFVGVASTAPGIPEVNMIEVCQVLPESQAVVCDMCVDDKKPALKTCIKCEMSMCAQHLEPHLTVPLLLQTHTLTEPIAPGAGGVGAATKCPHHGKILEYYCLDDLTSACMSCAIEDQHRVHNMKTLPKAHKELGEKLKEEQKELAQRERQIQELVRWDKEQRERLDSSSVRLIEGVSVLRDSTLTSVKTSVSDRIESINTSKRTIQAALSDGDSFRFLQGYAGVHQAVENARAVDLRKGLEPGADQDRLVQELQQSGGKLVEQMTQLWSSLLTLVDPEKAQGSTTITFDPKSLGRGMFLSHDHRKVFYTPLTELTTHTLLCQDSGSDANLRWVVKLSEDCDWTIGLRVNVSSSGNVKVFALSWQMGQLSSQADLKSQLIDLPGETAAQPVTIPRPIELELFWDKTSNPASLSFYSRGRYHQRTELHRMEIEHRQGDLTPFVTLETRSSPARGRQSRARLTGDYSQLNYYGGYNHFGAKIQPVEQWVCPCGAVHEQPKTQQQKSFDFQHLSQQGDTCTLRGSDHRQVCKHKDIQKYT</sequence>
<feature type="coiled-coil region" evidence="5">
    <location>
        <begin position="144"/>
        <end position="171"/>
    </location>
</feature>
<evidence type="ECO:0000259" key="6">
    <source>
        <dbReference type="PROSITE" id="PS50119"/>
    </source>
</evidence>
<dbReference type="Pfam" id="PF00643">
    <property type="entry name" value="zf-B_box"/>
    <property type="match status" value="1"/>
</dbReference>
<evidence type="ECO:0000256" key="4">
    <source>
        <dbReference type="PROSITE-ProRule" id="PRU00024"/>
    </source>
</evidence>
<proteinExistence type="predicted"/>
<feature type="domain" description="B box-type" evidence="6">
    <location>
        <begin position="99"/>
        <end position="140"/>
    </location>
</feature>
<dbReference type="InterPro" id="IPR051051">
    <property type="entry name" value="E3_ubiq-ligase_TRIM/RNF"/>
</dbReference>
<dbReference type="PROSITE" id="PS50119">
    <property type="entry name" value="ZF_BBOX"/>
    <property type="match status" value="1"/>
</dbReference>
<dbReference type="PANTHER" id="PTHR25465">
    <property type="entry name" value="B-BOX DOMAIN CONTAINING"/>
    <property type="match status" value="1"/>
</dbReference>
<dbReference type="GO" id="GO:0008270">
    <property type="term" value="F:zinc ion binding"/>
    <property type="evidence" value="ECO:0007669"/>
    <property type="project" value="UniProtKB-KW"/>
</dbReference>
<dbReference type="AlphaFoldDB" id="A0A4W5R8P6"/>
<evidence type="ECO:0000256" key="1">
    <source>
        <dbReference type="ARBA" id="ARBA00022723"/>
    </source>
</evidence>
<keyword evidence="5" id="KW-0175">Coiled coil</keyword>
<dbReference type="InterPro" id="IPR000315">
    <property type="entry name" value="Znf_B-box"/>
</dbReference>
<accession>A0A4W5R8P6</accession>
<keyword evidence="2 4" id="KW-0863">Zinc-finger</keyword>
<evidence type="ECO:0000256" key="2">
    <source>
        <dbReference type="ARBA" id="ARBA00022771"/>
    </source>
</evidence>
<dbReference type="Proteomes" id="UP000314982">
    <property type="component" value="Unassembled WGS sequence"/>
</dbReference>
<dbReference type="SUPFAM" id="SSF57845">
    <property type="entry name" value="B-box zinc-binding domain"/>
    <property type="match status" value="1"/>
</dbReference>
<dbReference type="SMART" id="SM00336">
    <property type="entry name" value="BBOX"/>
    <property type="match status" value="1"/>
</dbReference>
<dbReference type="Ensembl" id="ENSHHUT00000085232.1">
    <property type="protein sequence ID" value="ENSHHUP00000082620.1"/>
    <property type="gene ID" value="ENSHHUG00000047995.1"/>
</dbReference>
<protein>
    <recommendedName>
        <fullName evidence="6">B box-type domain-containing protein</fullName>
    </recommendedName>
</protein>
<evidence type="ECO:0000313" key="8">
    <source>
        <dbReference type="Proteomes" id="UP000314982"/>
    </source>
</evidence>
<keyword evidence="1" id="KW-0479">Metal-binding</keyword>
<reference evidence="7" key="2">
    <citation type="submission" date="2025-08" db="UniProtKB">
        <authorList>
            <consortium name="Ensembl"/>
        </authorList>
    </citation>
    <scope>IDENTIFICATION</scope>
</reference>
<reference evidence="8" key="1">
    <citation type="submission" date="2018-06" db="EMBL/GenBank/DDBJ databases">
        <title>Genome assembly of Danube salmon.</title>
        <authorList>
            <person name="Macqueen D.J."/>
            <person name="Gundappa M.K."/>
        </authorList>
    </citation>
    <scope>NUCLEOTIDE SEQUENCE [LARGE SCALE GENOMIC DNA]</scope>
</reference>
<evidence type="ECO:0000256" key="5">
    <source>
        <dbReference type="SAM" id="Coils"/>
    </source>
</evidence>
<dbReference type="PANTHER" id="PTHR25465:SF41">
    <property type="entry name" value="E3 UBIQUITIN-PROTEIN LIGASE RNF135"/>
    <property type="match status" value="1"/>
</dbReference>
<dbReference type="Gene3D" id="4.10.830.40">
    <property type="match status" value="1"/>
</dbReference>
<keyword evidence="8" id="KW-1185">Reference proteome</keyword>
<evidence type="ECO:0000256" key="3">
    <source>
        <dbReference type="ARBA" id="ARBA00022833"/>
    </source>
</evidence>
<name>A0A4W5R8P6_9TELE</name>
<reference evidence="7" key="3">
    <citation type="submission" date="2025-09" db="UniProtKB">
        <authorList>
            <consortium name="Ensembl"/>
        </authorList>
    </citation>
    <scope>IDENTIFICATION</scope>
</reference>